<sequence>MLKFLKRLFSNNKQNRRGPSQTPYLPTVDLSSPPNTHVSDHCRTDSSAHGGHHSSSHSFDCPSDGGGHSG</sequence>
<feature type="region of interest" description="Disordered" evidence="1">
    <location>
        <begin position="1"/>
        <end position="70"/>
    </location>
</feature>
<organism evidence="2 3">
    <name type="scientific">Paraburkholderia sediminicola</name>
    <dbReference type="NCBI Taxonomy" id="458836"/>
    <lineage>
        <taxon>Bacteria</taxon>
        <taxon>Pseudomonadati</taxon>
        <taxon>Pseudomonadota</taxon>
        <taxon>Betaproteobacteria</taxon>
        <taxon>Burkholderiales</taxon>
        <taxon>Burkholderiaceae</taxon>
        <taxon>Paraburkholderia</taxon>
    </lineage>
</organism>
<feature type="compositionally biased region" description="Polar residues" evidence="1">
    <location>
        <begin position="9"/>
        <end position="37"/>
    </location>
</feature>
<proteinExistence type="predicted"/>
<protein>
    <submittedName>
        <fullName evidence="2">Uncharacterized protein</fullName>
    </submittedName>
</protein>
<gene>
    <name evidence="2" type="ORF">LMG24238_02107</name>
</gene>
<dbReference type="EMBL" id="CADIKC010000002">
    <property type="protein sequence ID" value="CAB3671192.1"/>
    <property type="molecule type" value="Genomic_DNA"/>
</dbReference>
<dbReference type="AlphaFoldDB" id="A0A6J5AMD0"/>
<name>A0A6J5AMD0_9BURK</name>
<accession>A0A6J5AMD0</accession>
<dbReference type="Proteomes" id="UP000494255">
    <property type="component" value="Unassembled WGS sequence"/>
</dbReference>
<evidence type="ECO:0000256" key="1">
    <source>
        <dbReference type="SAM" id="MobiDB-lite"/>
    </source>
</evidence>
<evidence type="ECO:0000313" key="3">
    <source>
        <dbReference type="Proteomes" id="UP000494255"/>
    </source>
</evidence>
<keyword evidence="3" id="KW-1185">Reference proteome</keyword>
<evidence type="ECO:0000313" key="2">
    <source>
        <dbReference type="EMBL" id="CAB3671192.1"/>
    </source>
</evidence>
<reference evidence="2 3" key="1">
    <citation type="submission" date="2020-04" db="EMBL/GenBank/DDBJ databases">
        <authorList>
            <person name="De Canck E."/>
        </authorList>
    </citation>
    <scope>NUCLEOTIDE SEQUENCE [LARGE SCALE GENOMIC DNA]</scope>
    <source>
        <strain evidence="2 3">LMG 24238</strain>
    </source>
</reference>